<dbReference type="GO" id="GO:0003677">
    <property type="term" value="F:DNA binding"/>
    <property type="evidence" value="ECO:0007669"/>
    <property type="project" value="InterPro"/>
</dbReference>
<dbReference type="EMBL" id="JAOCAE010000030">
    <property type="protein sequence ID" value="MDH1238782.1"/>
    <property type="molecule type" value="Genomic_DNA"/>
</dbReference>
<protein>
    <submittedName>
        <fullName evidence="2">Site-specific integrase</fullName>
    </submittedName>
</protein>
<keyword evidence="1" id="KW-0233">DNA recombination</keyword>
<evidence type="ECO:0000256" key="1">
    <source>
        <dbReference type="ARBA" id="ARBA00023172"/>
    </source>
</evidence>
<dbReference type="Gene3D" id="1.10.443.10">
    <property type="entry name" value="Intergrase catalytic core"/>
    <property type="match status" value="1"/>
</dbReference>
<dbReference type="GO" id="GO:0015074">
    <property type="term" value="P:DNA integration"/>
    <property type="evidence" value="ECO:0007669"/>
    <property type="project" value="InterPro"/>
</dbReference>
<dbReference type="InterPro" id="IPR011010">
    <property type="entry name" value="DNA_brk_join_enz"/>
</dbReference>
<evidence type="ECO:0000313" key="3">
    <source>
        <dbReference type="Proteomes" id="UP001158500"/>
    </source>
</evidence>
<dbReference type="RefSeq" id="WP_227335326.1">
    <property type="nucleotide sequence ID" value="NZ_CAJFAG010000009.1"/>
</dbReference>
<proteinExistence type="predicted"/>
<name>A0AA42TGU3_STUST</name>
<organism evidence="2 3">
    <name type="scientific">Stutzerimonas stutzeri</name>
    <name type="common">Pseudomonas stutzeri</name>
    <dbReference type="NCBI Taxonomy" id="316"/>
    <lineage>
        <taxon>Bacteria</taxon>
        <taxon>Pseudomonadati</taxon>
        <taxon>Pseudomonadota</taxon>
        <taxon>Gammaproteobacteria</taxon>
        <taxon>Pseudomonadales</taxon>
        <taxon>Pseudomonadaceae</taxon>
        <taxon>Stutzerimonas</taxon>
    </lineage>
</organism>
<evidence type="ECO:0000313" key="2">
    <source>
        <dbReference type="EMBL" id="MDH1238782.1"/>
    </source>
</evidence>
<dbReference type="CDD" id="cd00397">
    <property type="entry name" value="DNA_BRE_C"/>
    <property type="match status" value="1"/>
</dbReference>
<dbReference type="InterPro" id="IPR013762">
    <property type="entry name" value="Integrase-like_cat_sf"/>
</dbReference>
<sequence>MQPTTLQRYQTRAQNFYRNHCGEDDPTSAQICAALLACAPDYRPNAFSTLKNTLVNDQLARRNIEAANTIRALVNPVTAPGSQIAKKPKLKQIRKVPFEDFKVLYKHLHQCGYLDEAASLVLANYLGVRPCEMRTITVGGNLVHIIGGKKSAELHRGADRTLLINKPNILKLVEWAAHRMSKCLRTNTAIRDRFRKECRSLWPRRKKHPTLKSFRHQVGSILKASGESPAGMAYIMGHQSTESISVYGDGRSGADRKSHIRPAEGIDLSRVRKPKSPPRYGNGRVIGLIEFPAATRGWLPGPSTGPNHQKG</sequence>
<gene>
    <name evidence="2" type="ORF">N5C32_22370</name>
</gene>
<dbReference type="SUPFAM" id="SSF56349">
    <property type="entry name" value="DNA breaking-rejoining enzymes"/>
    <property type="match status" value="1"/>
</dbReference>
<dbReference type="Proteomes" id="UP001158500">
    <property type="component" value="Unassembled WGS sequence"/>
</dbReference>
<comment type="caution">
    <text evidence="2">The sequence shown here is derived from an EMBL/GenBank/DDBJ whole genome shotgun (WGS) entry which is preliminary data.</text>
</comment>
<accession>A0AA42TGU3</accession>
<dbReference type="GO" id="GO:0006310">
    <property type="term" value="P:DNA recombination"/>
    <property type="evidence" value="ECO:0007669"/>
    <property type="project" value="UniProtKB-KW"/>
</dbReference>
<reference evidence="2" key="1">
    <citation type="submission" date="2022-09" db="EMBL/GenBank/DDBJ databases">
        <title>Intensive care unit water sources are persistently colonized with multi-drug resistant bacteria and are the site of extensive horizontal gene transfer of antibiotic resistance genes.</title>
        <authorList>
            <person name="Diorio-Toth L."/>
        </authorList>
    </citation>
    <scope>NUCLEOTIDE SEQUENCE</scope>
    <source>
        <strain evidence="2">GD03947</strain>
    </source>
</reference>
<dbReference type="AlphaFoldDB" id="A0AA42TGU3"/>